<evidence type="ECO:0000256" key="2">
    <source>
        <dbReference type="PROSITE-ProRule" id="PRU00703"/>
    </source>
</evidence>
<dbReference type="PANTHER" id="PTHR43080:SF2">
    <property type="entry name" value="CBS DOMAIN-CONTAINING PROTEIN"/>
    <property type="match status" value="1"/>
</dbReference>
<accession>A0A1M5G8D1</accession>
<dbReference type="Proteomes" id="UP000184159">
    <property type="component" value="Unassembled WGS sequence"/>
</dbReference>
<dbReference type="SMART" id="SM00116">
    <property type="entry name" value="CBS"/>
    <property type="match status" value="2"/>
</dbReference>
<dbReference type="PANTHER" id="PTHR43080">
    <property type="entry name" value="CBS DOMAIN-CONTAINING PROTEIN CBSX3, MITOCHONDRIAL"/>
    <property type="match status" value="1"/>
</dbReference>
<dbReference type="PROSITE" id="PS51371">
    <property type="entry name" value="CBS"/>
    <property type="match status" value="2"/>
</dbReference>
<dbReference type="EMBL" id="FQUH01000023">
    <property type="protein sequence ID" value="SHF99701.1"/>
    <property type="molecule type" value="Genomic_DNA"/>
</dbReference>
<feature type="domain" description="CBS" evidence="3">
    <location>
        <begin position="8"/>
        <end position="66"/>
    </location>
</feature>
<keyword evidence="5" id="KW-1185">Reference proteome</keyword>
<gene>
    <name evidence="4" type="ORF">SAMN02745781_03716</name>
</gene>
<organism evidence="4 5">
    <name type="scientific">Vibrio gazogenes DSM 21264 = NBRC 103151</name>
    <dbReference type="NCBI Taxonomy" id="1123492"/>
    <lineage>
        <taxon>Bacteria</taxon>
        <taxon>Pseudomonadati</taxon>
        <taxon>Pseudomonadota</taxon>
        <taxon>Gammaproteobacteria</taxon>
        <taxon>Vibrionales</taxon>
        <taxon>Vibrionaceae</taxon>
        <taxon>Vibrio</taxon>
    </lineage>
</organism>
<dbReference type="RefSeq" id="WP_072962701.1">
    <property type="nucleotide sequence ID" value="NZ_FQUH01000023.1"/>
</dbReference>
<reference evidence="5" key="1">
    <citation type="submission" date="2016-11" db="EMBL/GenBank/DDBJ databases">
        <authorList>
            <person name="Varghese N."/>
            <person name="Submissions S."/>
        </authorList>
    </citation>
    <scope>NUCLEOTIDE SEQUENCE [LARGE SCALE GENOMIC DNA]</scope>
    <source>
        <strain evidence="5">DSM 21264</strain>
    </source>
</reference>
<proteinExistence type="predicted"/>
<evidence type="ECO:0000259" key="3">
    <source>
        <dbReference type="PROSITE" id="PS51371"/>
    </source>
</evidence>
<evidence type="ECO:0000256" key="1">
    <source>
        <dbReference type="ARBA" id="ARBA00023122"/>
    </source>
</evidence>
<keyword evidence="1 2" id="KW-0129">CBS domain</keyword>
<dbReference type="CDD" id="cd04584">
    <property type="entry name" value="CBS_pair_AcuB_like"/>
    <property type="match status" value="1"/>
</dbReference>
<evidence type="ECO:0000313" key="5">
    <source>
        <dbReference type="Proteomes" id="UP000184159"/>
    </source>
</evidence>
<dbReference type="SUPFAM" id="SSF54631">
    <property type="entry name" value="CBS-domain pair"/>
    <property type="match status" value="1"/>
</dbReference>
<dbReference type="InterPro" id="IPR051257">
    <property type="entry name" value="Diverse_CBS-Domain"/>
</dbReference>
<dbReference type="Pfam" id="PF00571">
    <property type="entry name" value="CBS"/>
    <property type="match status" value="2"/>
</dbReference>
<dbReference type="InterPro" id="IPR000644">
    <property type="entry name" value="CBS_dom"/>
</dbReference>
<dbReference type="Gene3D" id="3.10.580.10">
    <property type="entry name" value="CBS-domain"/>
    <property type="match status" value="1"/>
</dbReference>
<dbReference type="InterPro" id="IPR046342">
    <property type="entry name" value="CBS_dom_sf"/>
</dbReference>
<name>A0A1M5G8D1_VIBGA</name>
<feature type="domain" description="CBS" evidence="3">
    <location>
        <begin position="81"/>
        <end position="136"/>
    </location>
</feature>
<protein>
    <submittedName>
        <fullName evidence="4">CBS domain-containing protein</fullName>
    </submittedName>
</protein>
<evidence type="ECO:0000313" key="4">
    <source>
        <dbReference type="EMBL" id="SHF99701.1"/>
    </source>
</evidence>
<sequence>MIKIEDMMTRHPHTLTPTHTIEDARAFMEKYEIHHIPVVDQHQKILGIISQRDILQAQHSCLNRDVSPATILLSHPLSEIMHRHMITVSPNAGLKESALFMQKHKVGCLPVIEDNRLVGIITDNDFVAIAINLLELQEEAEPDEIEGEDIDSL</sequence>
<dbReference type="AlphaFoldDB" id="A0A1M5G8D1"/>